<dbReference type="InterPro" id="IPR036890">
    <property type="entry name" value="HATPase_C_sf"/>
</dbReference>
<keyword evidence="7" id="KW-1185">Reference proteome</keyword>
<dbReference type="GO" id="GO:0046983">
    <property type="term" value="F:protein dimerization activity"/>
    <property type="evidence" value="ECO:0007669"/>
    <property type="project" value="InterPro"/>
</dbReference>
<organism evidence="6 7">
    <name type="scientific">Dinghuibacter silviterrae</name>
    <dbReference type="NCBI Taxonomy" id="1539049"/>
    <lineage>
        <taxon>Bacteria</taxon>
        <taxon>Pseudomonadati</taxon>
        <taxon>Bacteroidota</taxon>
        <taxon>Chitinophagia</taxon>
        <taxon>Chitinophagales</taxon>
        <taxon>Chitinophagaceae</taxon>
        <taxon>Dinghuibacter</taxon>
    </lineage>
</organism>
<keyword evidence="4" id="KW-1133">Transmembrane helix</keyword>
<reference evidence="6 7" key="1">
    <citation type="submission" date="2019-03" db="EMBL/GenBank/DDBJ databases">
        <title>Genomic Encyclopedia of Type Strains, Phase IV (KMG-IV): sequencing the most valuable type-strain genomes for metagenomic binning, comparative biology and taxonomic classification.</title>
        <authorList>
            <person name="Goeker M."/>
        </authorList>
    </citation>
    <scope>NUCLEOTIDE SEQUENCE [LARGE SCALE GENOMIC DNA]</scope>
    <source>
        <strain evidence="6 7">DSM 100059</strain>
    </source>
</reference>
<feature type="domain" description="Histidine kinase" evidence="5">
    <location>
        <begin position="444"/>
        <end position="629"/>
    </location>
</feature>
<dbReference type="Gene3D" id="1.20.5.1930">
    <property type="match status" value="1"/>
</dbReference>
<dbReference type="Pfam" id="PF02518">
    <property type="entry name" value="HATPase_c"/>
    <property type="match status" value="1"/>
</dbReference>
<dbReference type="AlphaFoldDB" id="A0A4R8DHL7"/>
<keyword evidence="4" id="KW-0812">Transmembrane</keyword>
<evidence type="ECO:0000259" key="5">
    <source>
        <dbReference type="PROSITE" id="PS50109"/>
    </source>
</evidence>
<dbReference type="InterPro" id="IPR050482">
    <property type="entry name" value="Sensor_HK_TwoCompSys"/>
</dbReference>
<feature type="transmembrane region" description="Helical" evidence="4">
    <location>
        <begin position="396"/>
        <end position="417"/>
    </location>
</feature>
<evidence type="ECO:0000313" key="6">
    <source>
        <dbReference type="EMBL" id="TDW96948.1"/>
    </source>
</evidence>
<dbReference type="InterPro" id="IPR011623">
    <property type="entry name" value="7TMR_DISM_rcpt_extracell_dom1"/>
</dbReference>
<keyword evidence="2 6" id="KW-0418">Kinase</keyword>
<accession>A0A4R8DHL7</accession>
<dbReference type="Gene3D" id="3.30.565.10">
    <property type="entry name" value="Histidine kinase-like ATPase, C-terminal domain"/>
    <property type="match status" value="1"/>
</dbReference>
<dbReference type="CDD" id="cd16917">
    <property type="entry name" value="HATPase_UhpB-NarQ-NarX-like"/>
    <property type="match status" value="1"/>
</dbReference>
<dbReference type="SMART" id="SM00387">
    <property type="entry name" value="HATPase_c"/>
    <property type="match status" value="1"/>
</dbReference>
<dbReference type="PANTHER" id="PTHR24421">
    <property type="entry name" value="NITRATE/NITRITE SENSOR PROTEIN NARX-RELATED"/>
    <property type="match status" value="1"/>
</dbReference>
<protein>
    <submittedName>
        <fullName evidence="6">Signal transduction histidine kinase</fullName>
    </submittedName>
</protein>
<evidence type="ECO:0000256" key="3">
    <source>
        <dbReference type="ARBA" id="ARBA00023012"/>
    </source>
</evidence>
<keyword evidence="3" id="KW-0902">Two-component regulatory system</keyword>
<gene>
    <name evidence="6" type="ORF">EDB95_4784</name>
</gene>
<dbReference type="InterPro" id="IPR011712">
    <property type="entry name" value="Sig_transdc_His_kin_sub3_dim/P"/>
</dbReference>
<dbReference type="Pfam" id="PF07695">
    <property type="entry name" value="7TMR-DISM_7TM"/>
    <property type="match status" value="1"/>
</dbReference>
<dbReference type="RefSeq" id="WP_133998299.1">
    <property type="nucleotide sequence ID" value="NZ_SODV01000002.1"/>
</dbReference>
<dbReference type="GO" id="GO:0016020">
    <property type="term" value="C:membrane"/>
    <property type="evidence" value="ECO:0007669"/>
    <property type="project" value="InterPro"/>
</dbReference>
<dbReference type="SUPFAM" id="SSF55874">
    <property type="entry name" value="ATPase domain of HSP90 chaperone/DNA topoisomerase II/histidine kinase"/>
    <property type="match status" value="1"/>
</dbReference>
<dbReference type="EMBL" id="SODV01000002">
    <property type="protein sequence ID" value="TDW96948.1"/>
    <property type="molecule type" value="Genomic_DNA"/>
</dbReference>
<dbReference type="Proteomes" id="UP000294498">
    <property type="component" value="Unassembled WGS sequence"/>
</dbReference>
<dbReference type="InterPro" id="IPR005467">
    <property type="entry name" value="His_kinase_dom"/>
</dbReference>
<keyword evidence="4" id="KW-0472">Membrane</keyword>
<name>A0A4R8DHL7_9BACT</name>
<feature type="transmembrane region" description="Helical" evidence="4">
    <location>
        <begin position="361"/>
        <end position="384"/>
    </location>
</feature>
<evidence type="ECO:0000313" key="7">
    <source>
        <dbReference type="Proteomes" id="UP000294498"/>
    </source>
</evidence>
<dbReference type="Pfam" id="PF07730">
    <property type="entry name" value="HisKA_3"/>
    <property type="match status" value="1"/>
</dbReference>
<dbReference type="InterPro" id="IPR003594">
    <property type="entry name" value="HATPase_dom"/>
</dbReference>
<feature type="transmembrane region" description="Helical" evidence="4">
    <location>
        <begin position="233"/>
        <end position="249"/>
    </location>
</feature>
<sequence>MRRSLTILLALTFPLGVAAQLPLRTFGLRGALEADSMTVCRIDTGLDLAAAAGGRFSPGREAIMSWLERPGRERIRGSSEPAGRRSASRGQTLWLKFSLRNTTDTVLTFFVYCGDLDYVDAWIAGRDTLHSAAGVLQRVPPGSTPAQRYFSAIPLHLAPHEQGVAFFAIRQVNSGAGLDGVSLYAPAALDAAWAGANTADQGYYVFEWLFQGFLLCQVLYVLFQWLIVRRKEYLYYFCYLVALTLYFLSKFESFLGVELLFSRLPLLKVYLSKTLLIFPYFLYLRFVRSFLDIPHRYTALNKWIVWVEYFLLGYTVFDLVLIAVTFDPRLQAEFFTYVLLALFLLSTSFIVYLFRHRETLIYYILTGSLCVAVGNILGQVFTYVEFYHHINLGIDHILVFPQTGILLEILCFTAGLGHKTLLAEKEKLRSQAKLMHIRGQVAQDLHDDIGSTLSSISILSDLALRGGQTQETVSEIKDSAILLMERMDDLVWSIHPRNDSLEHLLMRVRHFATTLFEAKGIEYDISIQKDIGEVRLPMDFRQHVYLVLKEAINNLVKYAGAQQAYIRVGFDARHLELSVRDDGRGFDTTQSRKGNGLEGMRKRAEMMGATLTIVSEPGAGTEVMLQVKL</sequence>
<comment type="caution">
    <text evidence="6">The sequence shown here is derived from an EMBL/GenBank/DDBJ whole genome shotgun (WGS) entry which is preliminary data.</text>
</comment>
<feature type="transmembrane region" description="Helical" evidence="4">
    <location>
        <begin position="269"/>
        <end position="291"/>
    </location>
</feature>
<evidence type="ECO:0000256" key="2">
    <source>
        <dbReference type="ARBA" id="ARBA00022777"/>
    </source>
</evidence>
<feature type="transmembrane region" description="Helical" evidence="4">
    <location>
        <begin position="303"/>
        <end position="322"/>
    </location>
</feature>
<feature type="transmembrane region" description="Helical" evidence="4">
    <location>
        <begin position="334"/>
        <end position="354"/>
    </location>
</feature>
<feature type="transmembrane region" description="Helical" evidence="4">
    <location>
        <begin position="208"/>
        <end position="226"/>
    </location>
</feature>
<dbReference type="OrthoDB" id="1523646at2"/>
<dbReference type="PROSITE" id="PS50109">
    <property type="entry name" value="HIS_KIN"/>
    <property type="match status" value="1"/>
</dbReference>
<proteinExistence type="predicted"/>
<evidence type="ECO:0000256" key="4">
    <source>
        <dbReference type="SAM" id="Phobius"/>
    </source>
</evidence>
<evidence type="ECO:0000256" key="1">
    <source>
        <dbReference type="ARBA" id="ARBA00022679"/>
    </source>
</evidence>
<keyword evidence="1" id="KW-0808">Transferase</keyword>
<dbReference type="GO" id="GO:0000155">
    <property type="term" value="F:phosphorelay sensor kinase activity"/>
    <property type="evidence" value="ECO:0007669"/>
    <property type="project" value="InterPro"/>
</dbReference>